<dbReference type="Gene3D" id="3.90.550.10">
    <property type="entry name" value="Spore Coat Polysaccharide Biosynthesis Protein SpsA, Chain A"/>
    <property type="match status" value="1"/>
</dbReference>
<keyword evidence="10 12" id="KW-1133">Transmembrane helix</keyword>
<evidence type="ECO:0000313" key="14">
    <source>
        <dbReference type="EMBL" id="OQW51209.1"/>
    </source>
</evidence>
<name>A0A1W9HUT8_9HYPH</name>
<evidence type="ECO:0000256" key="7">
    <source>
        <dbReference type="ARBA" id="ARBA00022676"/>
    </source>
</evidence>
<evidence type="ECO:0000256" key="9">
    <source>
        <dbReference type="ARBA" id="ARBA00022692"/>
    </source>
</evidence>
<dbReference type="GO" id="GO:0005886">
    <property type="term" value="C:plasma membrane"/>
    <property type="evidence" value="ECO:0007669"/>
    <property type="project" value="UniProtKB-SubCell"/>
</dbReference>
<evidence type="ECO:0000256" key="8">
    <source>
        <dbReference type="ARBA" id="ARBA00022679"/>
    </source>
</evidence>
<organism evidence="14 15">
    <name type="scientific">Candidatus Raskinella chloraquaticus</name>
    <dbReference type="NCBI Taxonomy" id="1951219"/>
    <lineage>
        <taxon>Bacteria</taxon>
        <taxon>Pseudomonadati</taxon>
        <taxon>Pseudomonadota</taxon>
        <taxon>Alphaproteobacteria</taxon>
        <taxon>Hyphomicrobiales</taxon>
        <taxon>Phreatobacteraceae</taxon>
        <taxon>Candidatus Raskinella</taxon>
    </lineage>
</organism>
<dbReference type="RefSeq" id="WP_376801560.1">
    <property type="nucleotide sequence ID" value="NZ_DBNB01000022.1"/>
</dbReference>
<comment type="caution">
    <text evidence="14">The sequence shown here is derived from an EMBL/GenBank/DDBJ whole genome shotgun (WGS) entry which is preliminary data.</text>
</comment>
<evidence type="ECO:0000256" key="10">
    <source>
        <dbReference type="ARBA" id="ARBA00022989"/>
    </source>
</evidence>
<evidence type="ECO:0000256" key="5">
    <source>
        <dbReference type="ARBA" id="ARBA00022475"/>
    </source>
</evidence>
<keyword evidence="8 14" id="KW-0808">Transferase</keyword>
<dbReference type="EMBL" id="LWDL01000021">
    <property type="protein sequence ID" value="OQW51209.1"/>
    <property type="molecule type" value="Genomic_DNA"/>
</dbReference>
<dbReference type="PANTHER" id="PTHR43867">
    <property type="entry name" value="CELLULOSE SYNTHASE CATALYTIC SUBUNIT A [UDP-FORMING]"/>
    <property type="match status" value="1"/>
</dbReference>
<evidence type="ECO:0000256" key="4">
    <source>
        <dbReference type="ARBA" id="ARBA00020585"/>
    </source>
</evidence>
<reference evidence="14 15" key="1">
    <citation type="journal article" date="2017" name="Water Res.">
        <title>Comammox in drinking water systems.</title>
        <authorList>
            <person name="Wang Y."/>
            <person name="Ma L."/>
            <person name="Mao Y."/>
            <person name="Jiang X."/>
            <person name="Xia Y."/>
            <person name="Yu K."/>
            <person name="Li B."/>
            <person name="Zhang T."/>
        </authorList>
    </citation>
    <scope>NUCLEOTIDE SEQUENCE [LARGE SCALE GENOMIC DNA]</scope>
    <source>
        <strain evidence="14">SG_bin8</strain>
    </source>
</reference>
<evidence type="ECO:0000259" key="13">
    <source>
        <dbReference type="Pfam" id="PF13632"/>
    </source>
</evidence>
<dbReference type="NCBIfam" id="NF003962">
    <property type="entry name" value="PRK05454.2-5"/>
    <property type="match status" value="1"/>
</dbReference>
<feature type="transmembrane region" description="Helical" evidence="12">
    <location>
        <begin position="378"/>
        <end position="403"/>
    </location>
</feature>
<feature type="transmembrane region" description="Helical" evidence="12">
    <location>
        <begin position="462"/>
        <end position="480"/>
    </location>
</feature>
<gene>
    <name evidence="14" type="ORF">A4S15_12310</name>
</gene>
<dbReference type="STRING" id="1827387.A4S15_12310"/>
<feature type="transmembrane region" description="Helical" evidence="12">
    <location>
        <begin position="66"/>
        <end position="84"/>
    </location>
</feature>
<evidence type="ECO:0000313" key="15">
    <source>
        <dbReference type="Proteomes" id="UP000192872"/>
    </source>
</evidence>
<feature type="domain" description="Glycosyltransferase 2-like" evidence="13">
    <location>
        <begin position="207"/>
        <end position="410"/>
    </location>
</feature>
<keyword evidence="9 12" id="KW-0812">Transmembrane</keyword>
<keyword evidence="6" id="KW-0997">Cell inner membrane</keyword>
<dbReference type="InterPro" id="IPR029044">
    <property type="entry name" value="Nucleotide-diphossugar_trans"/>
</dbReference>
<dbReference type="InterPro" id="IPR001173">
    <property type="entry name" value="Glyco_trans_2-like"/>
</dbReference>
<comment type="similarity">
    <text evidence="3">Belongs to the glycosyltransferase 2 family. OpgH subfamily.</text>
</comment>
<feature type="transmembrane region" description="Helical" evidence="12">
    <location>
        <begin position="486"/>
        <end position="504"/>
    </location>
</feature>
<evidence type="ECO:0000256" key="11">
    <source>
        <dbReference type="ARBA" id="ARBA00023136"/>
    </source>
</evidence>
<sequence>MADLGLEKVSDVYRLHGPAAGLRRVVFFGSVLLLTAIASMSMLDILGSDGLTFFEAMIVSLFTVNFLWIALSFISAITGLALCLTKRDPISLRRATLRPVPKSLSSRTAIVVPVYNEEPHAVFARIRSVYESLDRLNLASAFDFFVLSDSRDPDIWIAEELEWGALRQALKLRGKVFYRRREFNTERKSGNLMDFCEKWAAGYDFMVVFDADSTMTGEALAVMAALMEANPRVGLIQAPPQPTGRSTLFARILQFISHVHGPTMTAGLAFWQLGSGNYWGHNAIIRTEAFIECCGLPHLPGRPPLGGAILSHDFVEAALLRRAGWKVWLVPDIEGSWEELPSNILDYAARDRRWCQGNLQHIRVVFATRIKPLSRLHLFMGVMAFVSSPLWLALLIFSTLTAWETAQKGHRFFTGSLSLFPTWPIDRAGDMLTLLAITLGMLVIPKLLSIVMAACHPSRARLYGGAVGLIVSAVIELIFSALLAPIMMLFHSYFVASNLCGFVVQWDSQSRDDRGVALGAAVRAHWVHVVIGLVWSGVAYWFNPGFFWWMTPVLAGMIVAPVLTHLSSRLDLGRMAARHRLFLTPDETAPARELARAEALRCEPAVAVDSGLLKILEDPTASALHAALIPDAAPSERVRVEVALLYEKLARIGPHSLTRDEKIKLLSFPVKPLDQIMAGRMALPN</sequence>
<dbReference type="InterPro" id="IPR050321">
    <property type="entry name" value="Glycosyltr_2/OpgH_subfam"/>
</dbReference>
<evidence type="ECO:0000256" key="12">
    <source>
        <dbReference type="SAM" id="Phobius"/>
    </source>
</evidence>
<accession>A0A1W9HUT8</accession>
<keyword evidence="11 12" id="KW-0472">Membrane</keyword>
<dbReference type="NCBIfam" id="NF003958">
    <property type="entry name" value="PRK05454.2-1"/>
    <property type="match status" value="1"/>
</dbReference>
<dbReference type="GO" id="GO:0016758">
    <property type="term" value="F:hexosyltransferase activity"/>
    <property type="evidence" value="ECO:0007669"/>
    <property type="project" value="TreeGrafter"/>
</dbReference>
<keyword evidence="5" id="KW-1003">Cell membrane</keyword>
<dbReference type="AlphaFoldDB" id="A0A1W9HUT8"/>
<feature type="transmembrane region" description="Helical" evidence="12">
    <location>
        <begin position="25"/>
        <end position="46"/>
    </location>
</feature>
<keyword evidence="7" id="KW-0328">Glycosyltransferase</keyword>
<comment type="subcellular location">
    <subcellularLocation>
        <location evidence="1">Cell inner membrane</location>
        <topology evidence="1">Multi-pass membrane protein</topology>
    </subcellularLocation>
</comment>
<evidence type="ECO:0000256" key="1">
    <source>
        <dbReference type="ARBA" id="ARBA00004429"/>
    </source>
</evidence>
<protein>
    <recommendedName>
        <fullName evidence="4">Glucans biosynthesis glucosyltransferase H</fullName>
    </recommendedName>
</protein>
<dbReference type="SUPFAM" id="SSF53448">
    <property type="entry name" value="Nucleotide-diphospho-sugar transferases"/>
    <property type="match status" value="1"/>
</dbReference>
<dbReference type="PANTHER" id="PTHR43867:SF5">
    <property type="entry name" value="GLUCANS BIOSYNTHESIS GLUCOSYLTRANSFERASE H"/>
    <property type="match status" value="1"/>
</dbReference>
<feature type="transmembrane region" description="Helical" evidence="12">
    <location>
        <begin position="546"/>
        <end position="566"/>
    </location>
</feature>
<dbReference type="Pfam" id="PF13632">
    <property type="entry name" value="Glyco_trans_2_3"/>
    <property type="match status" value="1"/>
</dbReference>
<comment type="pathway">
    <text evidence="2">Glycan metabolism; osmoregulated periplasmic glucan (OPG) biosynthesis.</text>
</comment>
<evidence type="ECO:0000256" key="6">
    <source>
        <dbReference type="ARBA" id="ARBA00022519"/>
    </source>
</evidence>
<dbReference type="CDD" id="cd04191">
    <property type="entry name" value="Glucan_BSP_MdoH"/>
    <property type="match status" value="1"/>
</dbReference>
<evidence type="ECO:0000256" key="3">
    <source>
        <dbReference type="ARBA" id="ARBA00009337"/>
    </source>
</evidence>
<proteinExistence type="inferred from homology"/>
<dbReference type="Proteomes" id="UP000192872">
    <property type="component" value="Unassembled WGS sequence"/>
</dbReference>
<evidence type="ECO:0000256" key="2">
    <source>
        <dbReference type="ARBA" id="ARBA00005001"/>
    </source>
</evidence>
<feature type="transmembrane region" description="Helical" evidence="12">
    <location>
        <begin position="516"/>
        <end position="540"/>
    </location>
</feature>
<feature type="transmembrane region" description="Helical" evidence="12">
    <location>
        <begin position="431"/>
        <end position="455"/>
    </location>
</feature>